<dbReference type="EMBL" id="JBHSAS010000006">
    <property type="protein sequence ID" value="MFC4027490.1"/>
    <property type="molecule type" value="Genomic_DNA"/>
</dbReference>
<dbReference type="RefSeq" id="WP_290234040.1">
    <property type="nucleotide sequence ID" value="NZ_JAUFPZ010000002.1"/>
</dbReference>
<proteinExistence type="predicted"/>
<evidence type="ECO:0000313" key="3">
    <source>
        <dbReference type="Proteomes" id="UP001595793"/>
    </source>
</evidence>
<protein>
    <submittedName>
        <fullName evidence="2">Polysaccharide pyruvyl transferase family protein</fullName>
        <ecNumber evidence="2">2.4.-.-</ecNumber>
    </submittedName>
</protein>
<keyword evidence="2" id="KW-0808">Transferase</keyword>
<dbReference type="InterPro" id="IPR007345">
    <property type="entry name" value="Polysacch_pyruvyl_Trfase"/>
</dbReference>
<dbReference type="Proteomes" id="UP001595793">
    <property type="component" value="Unassembled WGS sequence"/>
</dbReference>
<reference evidence="3" key="1">
    <citation type="journal article" date="2019" name="Int. J. Syst. Evol. Microbiol.">
        <title>The Global Catalogue of Microorganisms (GCM) 10K type strain sequencing project: providing services to taxonomists for standard genome sequencing and annotation.</title>
        <authorList>
            <consortium name="The Broad Institute Genomics Platform"/>
            <consortium name="The Broad Institute Genome Sequencing Center for Infectious Disease"/>
            <person name="Wu L."/>
            <person name="Ma J."/>
        </authorList>
    </citation>
    <scope>NUCLEOTIDE SEQUENCE [LARGE SCALE GENOMIC DNA]</scope>
    <source>
        <strain evidence="3">CECT 9128</strain>
    </source>
</reference>
<gene>
    <name evidence="2" type="ORF">ACFOS1_08745</name>
</gene>
<dbReference type="GO" id="GO:0016757">
    <property type="term" value="F:glycosyltransferase activity"/>
    <property type="evidence" value="ECO:0007669"/>
    <property type="project" value="UniProtKB-KW"/>
</dbReference>
<evidence type="ECO:0000259" key="1">
    <source>
        <dbReference type="Pfam" id="PF04230"/>
    </source>
</evidence>
<name>A0ABV8H9P8_9FLAO</name>
<dbReference type="Pfam" id="PF04230">
    <property type="entry name" value="PS_pyruv_trans"/>
    <property type="match status" value="1"/>
</dbReference>
<organism evidence="2 3">
    <name type="scientific">Zunongwangia endophytica</name>
    <dbReference type="NCBI Taxonomy" id="1808945"/>
    <lineage>
        <taxon>Bacteria</taxon>
        <taxon>Pseudomonadati</taxon>
        <taxon>Bacteroidota</taxon>
        <taxon>Flavobacteriia</taxon>
        <taxon>Flavobacteriales</taxon>
        <taxon>Flavobacteriaceae</taxon>
        <taxon>Zunongwangia</taxon>
    </lineage>
</organism>
<sequence>MPKKIRLFWWNEREIQHKAKENYGDLLGKYLVEKISGKKAEFAWPKKWSYKDWFSPIYATVGSILTHVNTKCIVWGSGIISKTLPVKNAKFLAVRGPQTRKFLIDKGYQVPEVYGDPAILLPDYYQPSIPKVYKIGIIPHYNDYQLAKKLIVGLEGVILIDFMTNDVEKTTREILACERIISSSLHGIIVSHAYRIPAVWQKFSDKVFGDDIKYQDYMESVQIPFYQPGIRENSYSFSELDSLFDSYHTLPDTKRVEELKKGLLDVCPFKQ</sequence>
<keyword evidence="3" id="KW-1185">Reference proteome</keyword>
<dbReference type="EC" id="2.4.-.-" evidence="2"/>
<accession>A0ABV8H9P8</accession>
<comment type="caution">
    <text evidence="2">The sequence shown here is derived from an EMBL/GenBank/DDBJ whole genome shotgun (WGS) entry which is preliminary data.</text>
</comment>
<keyword evidence="2" id="KW-0328">Glycosyltransferase</keyword>
<evidence type="ECO:0000313" key="2">
    <source>
        <dbReference type="EMBL" id="MFC4027490.1"/>
    </source>
</evidence>
<feature type="domain" description="Polysaccharide pyruvyl transferase" evidence="1">
    <location>
        <begin position="58"/>
        <end position="200"/>
    </location>
</feature>